<accession>A0ABT0HL49</accession>
<dbReference type="RefSeq" id="WP_248477487.1">
    <property type="nucleotide sequence ID" value="NZ_JALPRF010000002.1"/>
</dbReference>
<dbReference type="Pfam" id="PF10899">
    <property type="entry name" value="AbiGi"/>
    <property type="match status" value="1"/>
</dbReference>
<reference evidence="1 2" key="1">
    <citation type="submission" date="2022-04" db="EMBL/GenBank/DDBJ databases">
        <title>Spirosoma sp. strain RP8 genome sequencing and assembly.</title>
        <authorList>
            <person name="Jung Y."/>
        </authorList>
    </citation>
    <scope>NUCLEOTIDE SEQUENCE [LARGE SCALE GENOMIC DNA]</scope>
    <source>
        <strain evidence="1 2">RP8</strain>
    </source>
</reference>
<gene>
    <name evidence="1" type="ORF">M0L20_13595</name>
</gene>
<sequence>MSILSANTLFHFTDKLQWLINILDKGFIPRCSTEFDEGNSIFGDNKHGLNVPMVCFNDIPISQLRNHIDLYGRYGIGLEKDWGIQAGVSPVFYLNKESEFVNDYLHIAGGLHNISTVLNSHAQNNQLRSVIYGLTQLQGEHSSLDLHQIDGDLFDLVIAFSALNKYYKPYKGTYRRGDKVFYDYCYYDEREWRYIPTFKNSEDQTVPEYLYEYYLMQISKRDDPGTVETLKKSLERSIKEGIPEEKIRNYSPSSMIASEEMRVKYNDALARSPRYHLVFALNRVKYIILESDTEIGLLIKALRSLQDTQPERFTDEAINLISTKIITCKQIKEDF</sequence>
<comment type="caution">
    <text evidence="1">The sequence shown here is derived from an EMBL/GenBank/DDBJ whole genome shotgun (WGS) entry which is preliminary data.</text>
</comment>
<evidence type="ECO:0000313" key="2">
    <source>
        <dbReference type="Proteomes" id="UP001202180"/>
    </source>
</evidence>
<keyword evidence="2" id="KW-1185">Reference proteome</keyword>
<evidence type="ECO:0000313" key="1">
    <source>
        <dbReference type="EMBL" id="MCK8492896.1"/>
    </source>
</evidence>
<organism evidence="1 2">
    <name type="scientific">Spirosoma liriopis</name>
    <dbReference type="NCBI Taxonomy" id="2937440"/>
    <lineage>
        <taxon>Bacteria</taxon>
        <taxon>Pseudomonadati</taxon>
        <taxon>Bacteroidota</taxon>
        <taxon>Cytophagia</taxon>
        <taxon>Cytophagales</taxon>
        <taxon>Cytophagaceae</taxon>
        <taxon>Spirosoma</taxon>
    </lineage>
</organism>
<name>A0ABT0HL49_9BACT</name>
<dbReference type="InterPro" id="IPR021223">
    <property type="entry name" value="AbiGi"/>
</dbReference>
<dbReference type="EMBL" id="JALPRF010000002">
    <property type="protein sequence ID" value="MCK8492896.1"/>
    <property type="molecule type" value="Genomic_DNA"/>
</dbReference>
<protein>
    <submittedName>
        <fullName evidence="1">Abortive infection system antitoxin AbiGi family protein</fullName>
    </submittedName>
</protein>
<proteinExistence type="predicted"/>
<dbReference type="Proteomes" id="UP001202180">
    <property type="component" value="Unassembled WGS sequence"/>
</dbReference>